<dbReference type="Proteomes" id="UP000236621">
    <property type="component" value="Unassembled WGS sequence"/>
</dbReference>
<protein>
    <recommendedName>
        <fullName evidence="5">Elongator complex protein 4</fullName>
    </recommendedName>
</protein>
<evidence type="ECO:0000313" key="10">
    <source>
        <dbReference type="EMBL" id="PNY26276.1"/>
    </source>
</evidence>
<dbReference type="GO" id="GO:0002098">
    <property type="term" value="P:tRNA wobble uridine modification"/>
    <property type="evidence" value="ECO:0007669"/>
    <property type="project" value="InterPro"/>
</dbReference>
<dbReference type="UniPathway" id="UPA00988"/>
<dbReference type="Gene3D" id="3.40.50.300">
    <property type="entry name" value="P-loop containing nucleotide triphosphate hydrolases"/>
    <property type="match status" value="1"/>
</dbReference>
<comment type="caution">
    <text evidence="10">The sequence shown here is derived from an EMBL/GenBank/DDBJ whole genome shotgun (WGS) entry which is preliminary data.</text>
</comment>
<feature type="compositionally biased region" description="Basic and acidic residues" evidence="9">
    <location>
        <begin position="438"/>
        <end position="447"/>
    </location>
</feature>
<comment type="pathway">
    <text evidence="3">tRNA modification; 5-methoxycarbonylmethyl-2-thiouridine-tRNA biosynthesis.</text>
</comment>
<dbReference type="STRING" id="45235.A0A2K3QFF9"/>
<sequence>MQAADTRILLKRGRLRSKFPSCISHTSSLEAVRPAATITRVCAGRRGRLVAYLGSLPTGVARVRRENHETMSFRKRNDVIRAPAAPAVPRQEKALCPGTRPSPLDGRLTTSTGTASLNQLLAGHAGIPLGSSLLIEEAGTTDYGGTLLRYCAAEGLVQGHHVHLLGAGDVWRRELPGLASEVKPRAAKSEAASPEKMRIAWRYEALANKSAPVRDVRAGSVPSDEASLFCHAFDLTKRLETSAIRGQLHSFRLTDAMSGEAQPPFRAFISDVASKLKGSPSSSVHRILIPSLLSPTLYSSAACQPQEVLQFLHSLRSLLRQFPTRAMALVTLPESLHPRSAGLTRWMELLFDGVVELIPVQYHAQIGCGPTDGDRTQGLLRVHSLPIFHEKGGGLEGSWVREDMSFKLSASSGMVIMPFSLPPVADDKAAETSGPPTDSDKKPSLDF</sequence>
<evidence type="ECO:0000256" key="1">
    <source>
        <dbReference type="ARBA" id="ARBA00004123"/>
    </source>
</evidence>
<dbReference type="EMBL" id="NRSZ01000574">
    <property type="protein sequence ID" value="PNY26276.1"/>
    <property type="molecule type" value="Genomic_DNA"/>
</dbReference>
<dbReference type="GO" id="GO:0005737">
    <property type="term" value="C:cytoplasm"/>
    <property type="evidence" value="ECO:0007669"/>
    <property type="project" value="UniProtKB-SubCell"/>
</dbReference>
<keyword evidence="8" id="KW-0539">Nucleus</keyword>
<dbReference type="CDD" id="cd19494">
    <property type="entry name" value="Elp4"/>
    <property type="match status" value="1"/>
</dbReference>
<evidence type="ECO:0000256" key="9">
    <source>
        <dbReference type="SAM" id="MobiDB-lite"/>
    </source>
</evidence>
<dbReference type="PANTHER" id="PTHR12896">
    <property type="entry name" value="PAX6 NEIGHBOR PROTEIN PAXNEB"/>
    <property type="match status" value="1"/>
</dbReference>
<reference evidence="10 11" key="1">
    <citation type="submission" date="2017-08" db="EMBL/GenBank/DDBJ databases">
        <title>Harnessing the power of phylogenomics to disentangle the directionality and signatures of interkingdom host jumping in the parasitic fungal genus Tolypocladium.</title>
        <authorList>
            <person name="Quandt C.A."/>
            <person name="Patterson W."/>
            <person name="Spatafora J.W."/>
        </authorList>
    </citation>
    <scope>NUCLEOTIDE SEQUENCE [LARGE SCALE GENOMIC DNA]</scope>
    <source>
        <strain evidence="10 11">CBS 113982</strain>
    </source>
</reference>
<evidence type="ECO:0000256" key="4">
    <source>
        <dbReference type="ARBA" id="ARBA00007573"/>
    </source>
</evidence>
<evidence type="ECO:0000256" key="2">
    <source>
        <dbReference type="ARBA" id="ARBA00004496"/>
    </source>
</evidence>
<comment type="similarity">
    <text evidence="4">Belongs to the ELP4 family.</text>
</comment>
<accession>A0A2K3QFF9</accession>
<comment type="subcellular location">
    <subcellularLocation>
        <location evidence="2">Cytoplasm</location>
    </subcellularLocation>
    <subcellularLocation>
        <location evidence="1">Nucleus</location>
    </subcellularLocation>
</comment>
<dbReference type="AlphaFoldDB" id="A0A2K3QFF9"/>
<evidence type="ECO:0000313" key="11">
    <source>
        <dbReference type="Proteomes" id="UP000236621"/>
    </source>
</evidence>
<evidence type="ECO:0000256" key="8">
    <source>
        <dbReference type="ARBA" id="ARBA00023242"/>
    </source>
</evidence>
<dbReference type="InterPro" id="IPR027417">
    <property type="entry name" value="P-loop_NTPase"/>
</dbReference>
<proteinExistence type="inferred from homology"/>
<keyword evidence="6" id="KW-0963">Cytoplasm</keyword>
<name>A0A2K3QFF9_9HYPO</name>
<dbReference type="GO" id="GO:0008023">
    <property type="term" value="C:transcription elongation factor complex"/>
    <property type="evidence" value="ECO:0007669"/>
    <property type="project" value="TreeGrafter"/>
</dbReference>
<keyword evidence="7" id="KW-0819">tRNA processing</keyword>
<keyword evidence="11" id="KW-1185">Reference proteome</keyword>
<evidence type="ECO:0000256" key="3">
    <source>
        <dbReference type="ARBA" id="ARBA00005043"/>
    </source>
</evidence>
<dbReference type="PANTHER" id="PTHR12896:SF1">
    <property type="entry name" value="ELONGATOR COMPLEX PROTEIN 4"/>
    <property type="match status" value="1"/>
</dbReference>
<dbReference type="GO" id="GO:0033588">
    <property type="term" value="C:elongator holoenzyme complex"/>
    <property type="evidence" value="ECO:0007669"/>
    <property type="project" value="InterPro"/>
</dbReference>
<evidence type="ECO:0000256" key="6">
    <source>
        <dbReference type="ARBA" id="ARBA00022490"/>
    </source>
</evidence>
<organism evidence="10 11">
    <name type="scientific">Tolypocladium capitatum</name>
    <dbReference type="NCBI Taxonomy" id="45235"/>
    <lineage>
        <taxon>Eukaryota</taxon>
        <taxon>Fungi</taxon>
        <taxon>Dikarya</taxon>
        <taxon>Ascomycota</taxon>
        <taxon>Pezizomycotina</taxon>
        <taxon>Sordariomycetes</taxon>
        <taxon>Hypocreomycetidae</taxon>
        <taxon>Hypocreales</taxon>
        <taxon>Ophiocordycipitaceae</taxon>
        <taxon>Tolypocladium</taxon>
    </lineage>
</organism>
<evidence type="ECO:0000256" key="7">
    <source>
        <dbReference type="ARBA" id="ARBA00022694"/>
    </source>
</evidence>
<dbReference type="InterPro" id="IPR008728">
    <property type="entry name" value="Elongator_complex_protein_4"/>
</dbReference>
<feature type="region of interest" description="Disordered" evidence="9">
    <location>
        <begin position="425"/>
        <end position="447"/>
    </location>
</feature>
<evidence type="ECO:0000256" key="5">
    <source>
        <dbReference type="ARBA" id="ARBA00020265"/>
    </source>
</evidence>
<gene>
    <name evidence="10" type="ORF">TCAP_03787</name>
</gene>
<dbReference type="Pfam" id="PF05625">
    <property type="entry name" value="PAXNEB"/>
    <property type="match status" value="1"/>
</dbReference>